<sequence length="221" mass="24823">MMLKYWVSDLAASCEVMALVRRHTTWKAAPQQSLTVRCPVKHCGRTINITWCKDVQSNRCEQLNETENVELSQNHNQANDELESYLSFKQISIYDDGLYRCKLNGDKLGIFSHFINISEMPTHMIPSLPKWTHSSSPVLHSCVFTVNDISSSATPEILKSPPDLSPTADQTTVSNTADKSQLPPDPVYAVINHRQPGMSDRKQNAAPKEDKNPQYAVVKVP</sequence>
<dbReference type="GO" id="GO:0005886">
    <property type="term" value="C:plasma membrane"/>
    <property type="evidence" value="ECO:0007669"/>
    <property type="project" value="InterPro"/>
</dbReference>
<organism evidence="3 4">
    <name type="scientific">Acanthochromis polyacanthus</name>
    <name type="common">spiny chromis</name>
    <dbReference type="NCBI Taxonomy" id="80966"/>
    <lineage>
        <taxon>Eukaryota</taxon>
        <taxon>Metazoa</taxon>
        <taxon>Chordata</taxon>
        <taxon>Craniata</taxon>
        <taxon>Vertebrata</taxon>
        <taxon>Euteleostomi</taxon>
        <taxon>Actinopterygii</taxon>
        <taxon>Neopterygii</taxon>
        <taxon>Teleostei</taxon>
        <taxon>Neoteleostei</taxon>
        <taxon>Acanthomorphata</taxon>
        <taxon>Ovalentaria</taxon>
        <taxon>Pomacentridae</taxon>
        <taxon>Acanthochromis</taxon>
    </lineage>
</organism>
<dbReference type="GeneTree" id="ENSGT00940000175333"/>
<keyword evidence="4" id="KW-1185">Reference proteome</keyword>
<dbReference type="PROSITE" id="PS50835">
    <property type="entry name" value="IG_LIKE"/>
    <property type="match status" value="1"/>
</dbReference>
<evidence type="ECO:0000313" key="4">
    <source>
        <dbReference type="Proteomes" id="UP000257200"/>
    </source>
</evidence>
<evidence type="ECO:0000259" key="2">
    <source>
        <dbReference type="PROSITE" id="PS50835"/>
    </source>
</evidence>
<proteinExistence type="predicted"/>
<dbReference type="PANTHER" id="PTHR37996">
    <property type="entry name" value="B- AND T-LYMPHOCYTE ATTENUATOR"/>
    <property type="match status" value="1"/>
</dbReference>
<dbReference type="InterPro" id="IPR036179">
    <property type="entry name" value="Ig-like_dom_sf"/>
</dbReference>
<dbReference type="InterPro" id="IPR007110">
    <property type="entry name" value="Ig-like_dom"/>
</dbReference>
<reference evidence="3" key="2">
    <citation type="submission" date="2025-09" db="UniProtKB">
        <authorList>
            <consortium name="Ensembl"/>
        </authorList>
    </citation>
    <scope>IDENTIFICATION</scope>
</reference>
<dbReference type="Gene3D" id="2.60.40.10">
    <property type="entry name" value="Immunoglobulins"/>
    <property type="match status" value="1"/>
</dbReference>
<feature type="domain" description="Ig-like" evidence="2">
    <location>
        <begin position="32"/>
        <end position="118"/>
    </location>
</feature>
<dbReference type="Proteomes" id="UP000257200">
    <property type="component" value="Unplaced"/>
</dbReference>
<dbReference type="InterPro" id="IPR039257">
    <property type="entry name" value="BTLA"/>
</dbReference>
<feature type="region of interest" description="Disordered" evidence="1">
    <location>
        <begin position="154"/>
        <end position="221"/>
    </location>
</feature>
<feature type="compositionally biased region" description="Basic and acidic residues" evidence="1">
    <location>
        <begin position="199"/>
        <end position="212"/>
    </location>
</feature>
<dbReference type="SUPFAM" id="SSF48726">
    <property type="entry name" value="Immunoglobulin"/>
    <property type="match status" value="1"/>
</dbReference>
<evidence type="ECO:0000313" key="3">
    <source>
        <dbReference type="Ensembl" id="ENSAPOP00000003945.1"/>
    </source>
</evidence>
<dbReference type="AlphaFoldDB" id="A0A3Q1F9U1"/>
<reference evidence="3" key="1">
    <citation type="submission" date="2025-08" db="UniProtKB">
        <authorList>
            <consortium name="Ensembl"/>
        </authorList>
    </citation>
    <scope>IDENTIFICATION</scope>
</reference>
<protein>
    <recommendedName>
        <fullName evidence="2">Ig-like domain-containing protein</fullName>
    </recommendedName>
</protein>
<dbReference type="InParanoid" id="A0A3Q1F9U1"/>
<feature type="compositionally biased region" description="Polar residues" evidence="1">
    <location>
        <begin position="167"/>
        <end position="179"/>
    </location>
</feature>
<dbReference type="GO" id="GO:0038023">
    <property type="term" value="F:signaling receptor activity"/>
    <property type="evidence" value="ECO:0007669"/>
    <property type="project" value="InterPro"/>
</dbReference>
<dbReference type="PANTHER" id="PTHR37996:SF1">
    <property type="entry name" value="B- AND T-LYMPHOCYTE ATTENUATOR"/>
    <property type="match status" value="1"/>
</dbReference>
<name>A0A3Q1F9U1_9TELE</name>
<dbReference type="Ensembl" id="ENSAPOT00000010885.1">
    <property type="protein sequence ID" value="ENSAPOP00000003945.1"/>
    <property type="gene ID" value="ENSAPOG00000005500.1"/>
</dbReference>
<evidence type="ECO:0000256" key="1">
    <source>
        <dbReference type="SAM" id="MobiDB-lite"/>
    </source>
</evidence>
<dbReference type="InterPro" id="IPR013783">
    <property type="entry name" value="Ig-like_fold"/>
</dbReference>
<accession>A0A3Q1F9U1</accession>
<dbReference type="GO" id="GO:0002768">
    <property type="term" value="P:immune response-regulating cell surface receptor signaling pathway"/>
    <property type="evidence" value="ECO:0007669"/>
    <property type="project" value="InterPro"/>
</dbReference>